<name>A0A3L6DF17_MAIZE</name>
<comment type="similarity">
    <text evidence="3 12">Belongs to the PP2C family.</text>
</comment>
<dbReference type="InterPro" id="IPR000222">
    <property type="entry name" value="PP2C_BS"/>
</dbReference>
<dbReference type="EC" id="3.1.3.16" evidence="4"/>
<feature type="domain" description="PPM-type phosphatase" evidence="13">
    <location>
        <begin position="130"/>
        <end position="427"/>
    </location>
</feature>
<evidence type="ECO:0000256" key="2">
    <source>
        <dbReference type="ARBA" id="ARBA00001946"/>
    </source>
</evidence>
<dbReference type="Proteomes" id="UP000251960">
    <property type="component" value="Chromosome 9"/>
</dbReference>
<dbReference type="SMART" id="SM00331">
    <property type="entry name" value="PP2C_SIG"/>
    <property type="match status" value="1"/>
</dbReference>
<dbReference type="SUPFAM" id="SSF81606">
    <property type="entry name" value="PP2C-like"/>
    <property type="match status" value="1"/>
</dbReference>
<evidence type="ECO:0000256" key="5">
    <source>
        <dbReference type="ARBA" id="ARBA00022723"/>
    </source>
</evidence>
<organism evidence="14">
    <name type="scientific">Zea mays</name>
    <name type="common">Maize</name>
    <dbReference type="NCBI Taxonomy" id="4577"/>
    <lineage>
        <taxon>Eukaryota</taxon>
        <taxon>Viridiplantae</taxon>
        <taxon>Streptophyta</taxon>
        <taxon>Embryophyta</taxon>
        <taxon>Tracheophyta</taxon>
        <taxon>Spermatophyta</taxon>
        <taxon>Magnoliopsida</taxon>
        <taxon>Liliopsida</taxon>
        <taxon>Poales</taxon>
        <taxon>Poaceae</taxon>
        <taxon>PACMAD clade</taxon>
        <taxon>Panicoideae</taxon>
        <taxon>Andropogonodae</taxon>
        <taxon>Andropogoneae</taxon>
        <taxon>Tripsacinae</taxon>
        <taxon>Zea</taxon>
    </lineage>
</organism>
<dbReference type="Pfam" id="PF00481">
    <property type="entry name" value="PP2C"/>
    <property type="match status" value="1"/>
</dbReference>
<reference evidence="14" key="1">
    <citation type="journal article" date="2018" name="Nat. Genet.">
        <title>Extensive intraspecific gene order and gene structural variations between Mo17 and other maize genomes.</title>
        <authorList>
            <person name="Sun S."/>
            <person name="Zhou Y."/>
            <person name="Chen J."/>
            <person name="Shi J."/>
            <person name="Zhao H."/>
            <person name="Zhao H."/>
            <person name="Song W."/>
            <person name="Zhang M."/>
            <person name="Cui Y."/>
            <person name="Dong X."/>
            <person name="Liu H."/>
            <person name="Ma X."/>
            <person name="Jiao Y."/>
            <person name="Wang B."/>
            <person name="Wei X."/>
            <person name="Stein J.C."/>
            <person name="Glaubitz J.C."/>
            <person name="Lu F."/>
            <person name="Yu G."/>
            <person name="Liang C."/>
            <person name="Fengler K."/>
            <person name="Li B."/>
            <person name="Rafalski A."/>
            <person name="Schnable P.S."/>
            <person name="Ware D.H."/>
            <person name="Buckler E.S."/>
            <person name="Lai J."/>
        </authorList>
    </citation>
    <scope>NUCLEOTIDE SEQUENCE [LARGE SCALE GENOMIC DNA]</scope>
    <source>
        <tissue evidence="14">Seedling</tissue>
    </source>
</reference>
<evidence type="ECO:0000256" key="8">
    <source>
        <dbReference type="ARBA" id="ARBA00022912"/>
    </source>
</evidence>
<keyword evidence="7" id="KW-0460">Magnesium</keyword>
<dbReference type="Gene3D" id="3.60.40.10">
    <property type="entry name" value="PPM-type phosphatase domain"/>
    <property type="match status" value="1"/>
</dbReference>
<evidence type="ECO:0000256" key="10">
    <source>
        <dbReference type="ARBA" id="ARBA00047761"/>
    </source>
</evidence>
<proteinExistence type="inferred from homology"/>
<dbReference type="ExpressionAtlas" id="A0A3L6DF17">
    <property type="expression patterns" value="baseline"/>
</dbReference>
<dbReference type="InterPro" id="IPR015655">
    <property type="entry name" value="PP2C"/>
</dbReference>
<keyword evidence="5" id="KW-0479">Metal-binding</keyword>
<gene>
    <name evidence="14" type="primary">Os03g0292100_4</name>
    <name evidence="14" type="ORF">Zm00014a_006717</name>
</gene>
<accession>A0A3L6DF17</accession>
<evidence type="ECO:0000256" key="4">
    <source>
        <dbReference type="ARBA" id="ARBA00013081"/>
    </source>
</evidence>
<dbReference type="PANTHER" id="PTHR47992">
    <property type="entry name" value="PROTEIN PHOSPHATASE"/>
    <property type="match status" value="1"/>
</dbReference>
<comment type="catalytic activity">
    <reaction evidence="11">
        <text>O-phospho-L-threonyl-[protein] + H2O = L-threonyl-[protein] + phosphate</text>
        <dbReference type="Rhea" id="RHEA:47004"/>
        <dbReference type="Rhea" id="RHEA-COMP:11060"/>
        <dbReference type="Rhea" id="RHEA-COMP:11605"/>
        <dbReference type="ChEBI" id="CHEBI:15377"/>
        <dbReference type="ChEBI" id="CHEBI:30013"/>
        <dbReference type="ChEBI" id="CHEBI:43474"/>
        <dbReference type="ChEBI" id="CHEBI:61977"/>
        <dbReference type="EC" id="3.1.3.16"/>
    </reaction>
</comment>
<evidence type="ECO:0000256" key="3">
    <source>
        <dbReference type="ARBA" id="ARBA00006702"/>
    </source>
</evidence>
<keyword evidence="8 12" id="KW-0904">Protein phosphatase</keyword>
<dbReference type="SMART" id="SM00332">
    <property type="entry name" value="PP2Cc"/>
    <property type="match status" value="1"/>
</dbReference>
<dbReference type="PROSITE" id="PS51746">
    <property type="entry name" value="PPM_2"/>
    <property type="match status" value="1"/>
</dbReference>
<keyword evidence="6 12" id="KW-0378">Hydrolase</keyword>
<dbReference type="EMBL" id="NCVQ01000010">
    <property type="protein sequence ID" value="PWZ07220.1"/>
    <property type="molecule type" value="Genomic_DNA"/>
</dbReference>
<evidence type="ECO:0000313" key="14">
    <source>
        <dbReference type="EMBL" id="PWZ07220.1"/>
    </source>
</evidence>
<comment type="caution">
    <text evidence="14">The sequence shown here is derived from an EMBL/GenBank/DDBJ whole genome shotgun (WGS) entry which is preliminary data.</text>
</comment>
<evidence type="ECO:0000256" key="1">
    <source>
        <dbReference type="ARBA" id="ARBA00001936"/>
    </source>
</evidence>
<evidence type="ECO:0000259" key="13">
    <source>
        <dbReference type="PROSITE" id="PS51746"/>
    </source>
</evidence>
<comment type="catalytic activity">
    <reaction evidence="10">
        <text>O-phospho-L-seryl-[protein] + H2O = L-seryl-[protein] + phosphate</text>
        <dbReference type="Rhea" id="RHEA:20629"/>
        <dbReference type="Rhea" id="RHEA-COMP:9863"/>
        <dbReference type="Rhea" id="RHEA-COMP:11604"/>
        <dbReference type="ChEBI" id="CHEBI:15377"/>
        <dbReference type="ChEBI" id="CHEBI:29999"/>
        <dbReference type="ChEBI" id="CHEBI:43474"/>
        <dbReference type="ChEBI" id="CHEBI:83421"/>
        <dbReference type="EC" id="3.1.3.16"/>
    </reaction>
</comment>
<sequence>MSCTVTIPNSPVFSPSRRPLSCKAAPASPEPAVAVSASSAAPAPAAAGSPLRPFALRALLREEVFPSPSPQLASAAAVASVPSGAVLKRRRPAPLLVPASGAAAAAAVAAAAVAAVEVDPRNEVEEEGEEFAAYCRRGKGRRVEMEDRHVAKVALGGDPQVVISIENLSDSLFRCVYFSRVFEEKKRTQLKTNLKLNRLIPYAQALFGVFDGHGGKNAAEFAAENMPKFLAEEFKKVNGGGEIEGAVKRGYLKTDEEFLKRDESGGACCVTAVLQKGGLVVSNAGDCRAVLSRAGKAEVLTSDHRASREDEKERIENLGGFVVNYHGTWRVQGSLAVSRGIGDGHLKQWVVANPDTRTLLVDHQCEFLILASDGLWDKVDNQEAVDLARPLCINNDKTSRLAACRMLTETSISRGSTDDISVMIVQLQKFSSS</sequence>
<dbReference type="GO" id="GO:0046872">
    <property type="term" value="F:metal ion binding"/>
    <property type="evidence" value="ECO:0007669"/>
    <property type="project" value="UniProtKB-KW"/>
</dbReference>
<evidence type="ECO:0000256" key="6">
    <source>
        <dbReference type="ARBA" id="ARBA00022801"/>
    </source>
</evidence>
<evidence type="ECO:0000256" key="11">
    <source>
        <dbReference type="ARBA" id="ARBA00048336"/>
    </source>
</evidence>
<dbReference type="CDD" id="cd00143">
    <property type="entry name" value="PP2Cc"/>
    <property type="match status" value="1"/>
</dbReference>
<dbReference type="FunFam" id="3.60.40.10:FF:000044">
    <property type="entry name" value="probable protein phosphatase 2C 25"/>
    <property type="match status" value="1"/>
</dbReference>
<comment type="cofactor">
    <cofactor evidence="1">
        <name>Mn(2+)</name>
        <dbReference type="ChEBI" id="CHEBI:29035"/>
    </cofactor>
</comment>
<dbReference type="PROSITE" id="PS01032">
    <property type="entry name" value="PPM_1"/>
    <property type="match status" value="1"/>
</dbReference>
<dbReference type="InterPro" id="IPR001932">
    <property type="entry name" value="PPM-type_phosphatase-like_dom"/>
</dbReference>
<dbReference type="GO" id="GO:0009738">
    <property type="term" value="P:abscisic acid-activated signaling pathway"/>
    <property type="evidence" value="ECO:0007669"/>
    <property type="project" value="UniProtKB-ARBA"/>
</dbReference>
<keyword evidence="9" id="KW-0464">Manganese</keyword>
<comment type="cofactor">
    <cofactor evidence="2">
        <name>Mg(2+)</name>
        <dbReference type="ChEBI" id="CHEBI:18420"/>
    </cofactor>
</comment>
<dbReference type="AlphaFoldDB" id="A0A3L6DF17"/>
<evidence type="ECO:0000256" key="7">
    <source>
        <dbReference type="ARBA" id="ARBA00022842"/>
    </source>
</evidence>
<dbReference type="InterPro" id="IPR036457">
    <property type="entry name" value="PPM-type-like_dom_sf"/>
</dbReference>
<dbReference type="GO" id="GO:0004722">
    <property type="term" value="F:protein serine/threonine phosphatase activity"/>
    <property type="evidence" value="ECO:0007669"/>
    <property type="project" value="UniProtKB-EC"/>
</dbReference>
<protein>
    <recommendedName>
        <fullName evidence="4">protein-serine/threonine phosphatase</fullName>
        <ecNumber evidence="4">3.1.3.16</ecNumber>
    </recommendedName>
</protein>
<evidence type="ECO:0000256" key="9">
    <source>
        <dbReference type="ARBA" id="ARBA00023211"/>
    </source>
</evidence>
<evidence type="ECO:0000256" key="12">
    <source>
        <dbReference type="RuleBase" id="RU003465"/>
    </source>
</evidence>